<reference evidence="1 2" key="1">
    <citation type="submission" date="2020-02" db="EMBL/GenBank/DDBJ databases">
        <authorList>
            <person name="Ferguson B K."/>
        </authorList>
    </citation>
    <scope>NUCLEOTIDE SEQUENCE [LARGE SCALE GENOMIC DNA]</scope>
</reference>
<accession>A0A6H5GUU1</accession>
<gene>
    <name evidence="1" type="ORF">NTEN_LOCUS12849</name>
</gene>
<name>A0A6H5GUU1_9HEMI</name>
<dbReference type="Proteomes" id="UP000479000">
    <property type="component" value="Unassembled WGS sequence"/>
</dbReference>
<keyword evidence="2" id="KW-1185">Reference proteome</keyword>
<dbReference type="EMBL" id="CADCXU010019145">
    <property type="protein sequence ID" value="CAB0007576.1"/>
    <property type="molecule type" value="Genomic_DNA"/>
</dbReference>
<dbReference type="AlphaFoldDB" id="A0A6H5GUU1"/>
<organism evidence="1 2">
    <name type="scientific">Nesidiocoris tenuis</name>
    <dbReference type="NCBI Taxonomy" id="355587"/>
    <lineage>
        <taxon>Eukaryota</taxon>
        <taxon>Metazoa</taxon>
        <taxon>Ecdysozoa</taxon>
        <taxon>Arthropoda</taxon>
        <taxon>Hexapoda</taxon>
        <taxon>Insecta</taxon>
        <taxon>Pterygota</taxon>
        <taxon>Neoptera</taxon>
        <taxon>Paraneoptera</taxon>
        <taxon>Hemiptera</taxon>
        <taxon>Heteroptera</taxon>
        <taxon>Panheteroptera</taxon>
        <taxon>Cimicomorpha</taxon>
        <taxon>Miridae</taxon>
        <taxon>Dicyphina</taxon>
        <taxon>Nesidiocoris</taxon>
    </lineage>
</organism>
<proteinExistence type="predicted"/>
<evidence type="ECO:0000313" key="1">
    <source>
        <dbReference type="EMBL" id="CAB0007576.1"/>
    </source>
</evidence>
<protein>
    <submittedName>
        <fullName evidence="1">Uncharacterized protein</fullName>
    </submittedName>
</protein>
<evidence type="ECO:0000313" key="2">
    <source>
        <dbReference type="Proteomes" id="UP000479000"/>
    </source>
</evidence>
<sequence length="498" mass="56298">MVQHPFETKGNQCRMRRRTETCARYVANVATLYKLVAEVLFPSENCLEAGDRPKKFFDTQRLLVQEANPEDLHLKQHLYQYLHTMLSKQFSGWARCVYFKKFEFKLILSISSQDLRVSDPKNLLWKSRGGVGWRSRPLGHSEGREEQPSELKTRLLQRHSLQLNFHRGPLDRGSDPVPLGSSPRVPMLYKRGDCQLTAVFGGRNIPAVSSPLTWRGGHPLRYMSCYIHGGRQWLRSALRTRIVSDDPLGLFGDIASDPARPIAPDRRGSGIGTLLGLRSPHYYNAVRSAGCTDHRARILSRSCGHPVLQVDDGRVGADGRIVPLKKIFQNDCGLYFDDWFPSYVSIMRTHNSTTNGRAVNLVASRSPAQRSGNRIGKSGFRRVTVYNTLLILNSVHSCMNNFGADAPVNRYTEKSNEKSFRQVNLSNLCLFGDETVNEITLIRMIPCTIWYLWTPMSPGCLMSPDSDPSPFASKVRRRISYTALILSAPRSEQDPKLC</sequence>